<reference evidence="9 10" key="1">
    <citation type="submission" date="2024-10" db="EMBL/GenBank/DDBJ databases">
        <title>Updated reference genomes for cyclostephanoid diatoms.</title>
        <authorList>
            <person name="Roberts W.R."/>
            <person name="Alverson A.J."/>
        </authorList>
    </citation>
    <scope>NUCLEOTIDE SEQUENCE [LARGE SCALE GENOMIC DNA]</scope>
    <source>
        <strain evidence="9 10">AJA010-31</strain>
    </source>
</reference>
<dbReference type="SUPFAM" id="SSF54211">
    <property type="entry name" value="Ribosomal protein S5 domain 2-like"/>
    <property type="match status" value="1"/>
</dbReference>
<keyword evidence="10" id="KW-1185">Reference proteome</keyword>
<dbReference type="PANTHER" id="PTHR11097:SF8">
    <property type="entry name" value="EXOSOME COMPLEX COMPONENT RRP42"/>
    <property type="match status" value="1"/>
</dbReference>
<evidence type="ECO:0000256" key="2">
    <source>
        <dbReference type="ARBA" id="ARBA00004604"/>
    </source>
</evidence>
<dbReference type="InterPro" id="IPR020568">
    <property type="entry name" value="Ribosomal_Su5_D2-typ_SF"/>
</dbReference>
<comment type="similarity">
    <text evidence="3">Belongs to the RNase PH family.</text>
</comment>
<comment type="caution">
    <text evidence="9">The sequence shown here is derived from an EMBL/GenBank/DDBJ whole genome shotgun (WGS) entry which is preliminary data.</text>
</comment>
<dbReference type="InterPro" id="IPR050590">
    <property type="entry name" value="Exosome_comp_Rrp42_subfam"/>
</dbReference>
<keyword evidence="5" id="KW-0271">Exosome</keyword>
<evidence type="ECO:0000256" key="6">
    <source>
        <dbReference type="ARBA" id="ARBA00042523"/>
    </source>
</evidence>
<dbReference type="InterPro" id="IPR036345">
    <property type="entry name" value="ExoRNase_PH_dom2_sf"/>
</dbReference>
<gene>
    <name evidence="9" type="ORF">ACHAWO_011468</name>
</gene>
<evidence type="ECO:0000313" key="10">
    <source>
        <dbReference type="Proteomes" id="UP001530400"/>
    </source>
</evidence>
<proteinExistence type="inferred from homology"/>
<evidence type="ECO:0000256" key="1">
    <source>
        <dbReference type="ARBA" id="ARBA00004496"/>
    </source>
</evidence>
<evidence type="ECO:0000259" key="8">
    <source>
        <dbReference type="Pfam" id="PF03725"/>
    </source>
</evidence>
<organism evidence="9 10">
    <name type="scientific">Cyclotella atomus</name>
    <dbReference type="NCBI Taxonomy" id="382360"/>
    <lineage>
        <taxon>Eukaryota</taxon>
        <taxon>Sar</taxon>
        <taxon>Stramenopiles</taxon>
        <taxon>Ochrophyta</taxon>
        <taxon>Bacillariophyta</taxon>
        <taxon>Coscinodiscophyceae</taxon>
        <taxon>Thalassiosirophycidae</taxon>
        <taxon>Stephanodiscales</taxon>
        <taxon>Stephanodiscaceae</taxon>
        <taxon>Cyclotella</taxon>
    </lineage>
</organism>
<evidence type="ECO:0000259" key="7">
    <source>
        <dbReference type="Pfam" id="PF01138"/>
    </source>
</evidence>
<dbReference type="GO" id="GO:0005737">
    <property type="term" value="C:cytoplasm"/>
    <property type="evidence" value="ECO:0007669"/>
    <property type="project" value="UniProtKB-SubCell"/>
</dbReference>
<accession>A0ABD3QX50</accession>
<evidence type="ECO:0000256" key="4">
    <source>
        <dbReference type="ARBA" id="ARBA00022490"/>
    </source>
</evidence>
<dbReference type="SUPFAM" id="SSF55666">
    <property type="entry name" value="Ribonuclease PH domain 2-like"/>
    <property type="match status" value="1"/>
</dbReference>
<feature type="domain" description="Exoribonuclease phosphorolytic" evidence="7">
    <location>
        <begin position="55"/>
        <end position="178"/>
    </location>
</feature>
<dbReference type="GO" id="GO:0000178">
    <property type="term" value="C:exosome (RNase complex)"/>
    <property type="evidence" value="ECO:0007669"/>
    <property type="project" value="UniProtKB-KW"/>
</dbReference>
<evidence type="ECO:0000313" key="9">
    <source>
        <dbReference type="EMBL" id="KAL3804743.1"/>
    </source>
</evidence>
<feature type="domain" description="Exoribonuclease phosphorolytic" evidence="8">
    <location>
        <begin position="250"/>
        <end position="292"/>
    </location>
</feature>
<dbReference type="GO" id="GO:0005730">
    <property type="term" value="C:nucleolus"/>
    <property type="evidence" value="ECO:0007669"/>
    <property type="project" value="UniProtKB-SubCell"/>
</dbReference>
<evidence type="ECO:0000256" key="3">
    <source>
        <dbReference type="ARBA" id="ARBA00006678"/>
    </source>
</evidence>
<dbReference type="Proteomes" id="UP001530400">
    <property type="component" value="Unassembled WGS sequence"/>
</dbReference>
<dbReference type="AlphaFoldDB" id="A0ABD3QX50"/>
<name>A0ABD3QX50_9STRA</name>
<dbReference type="EMBL" id="JALLPJ020000032">
    <property type="protein sequence ID" value="KAL3804743.1"/>
    <property type="molecule type" value="Genomic_DNA"/>
</dbReference>
<dbReference type="Pfam" id="PF01138">
    <property type="entry name" value="RNase_PH"/>
    <property type="match status" value="1"/>
</dbReference>
<keyword evidence="4" id="KW-0963">Cytoplasm</keyword>
<dbReference type="InterPro" id="IPR015847">
    <property type="entry name" value="ExoRNase_PH_dom2"/>
</dbReference>
<evidence type="ECO:0000256" key="5">
    <source>
        <dbReference type="ARBA" id="ARBA00022835"/>
    </source>
</evidence>
<comment type="subcellular location">
    <subcellularLocation>
        <location evidence="1">Cytoplasm</location>
    </subcellularLocation>
    <subcellularLocation>
        <location evidence="2">Nucleus</location>
        <location evidence="2">Nucleolus</location>
    </subcellularLocation>
</comment>
<protein>
    <recommendedName>
        <fullName evidence="6">Ribosomal RNA-processing protein 42</fullName>
    </recommendedName>
</protein>
<sequence length="359" mass="38257">MAISPTEAHYIIESSLHDFRIDGRSRLEHRPYSISTKSNNSTSSSTAVSSSLILSNGSSRIHLPGSTTDILCSVKADLVRPSPNKPNEGVVEVSVDSSLAGGLDIVKNSNAGAQKRQLRERESTITSLLQRLVVPHAVNYKALVISPGKYVWRLCVDIVVLRCDGCVLDACAMAMREGLRSTLLPRVSAVVRSDDKDGFASQGGGSSNNDLIVEGDIRKALPPSGAEECPLVVTLSILSAPQEERIRHFCIVDARTEEEVCASSRVCVSVDPNGMVCGVHTLGGGGIVDEAMNEEFGVEGFGISSSMPMNMLSEVVNTAGGAAKNLYQLLDSEKFAGDSKAEDDGSGYGYLLQNQLIIQ</sequence>
<dbReference type="PANTHER" id="PTHR11097">
    <property type="entry name" value="EXOSOME COMPLEX EXONUCLEASE RIBOSOMAL RNA PROCESSING PROTEIN"/>
    <property type="match status" value="1"/>
</dbReference>
<dbReference type="InterPro" id="IPR001247">
    <property type="entry name" value="ExoRNase_PH_dom1"/>
</dbReference>
<dbReference type="Gene3D" id="3.30.230.70">
    <property type="entry name" value="GHMP Kinase, N-terminal domain"/>
    <property type="match status" value="1"/>
</dbReference>
<dbReference type="InterPro" id="IPR027408">
    <property type="entry name" value="PNPase/RNase_PH_dom_sf"/>
</dbReference>
<dbReference type="Pfam" id="PF03725">
    <property type="entry name" value="RNase_PH_C"/>
    <property type="match status" value="1"/>
</dbReference>